<evidence type="ECO:0000259" key="1">
    <source>
        <dbReference type="Pfam" id="PF08975"/>
    </source>
</evidence>
<evidence type="ECO:0000313" key="3">
    <source>
        <dbReference type="Proteomes" id="UP001498469"/>
    </source>
</evidence>
<protein>
    <submittedName>
        <fullName evidence="2">DUF1868 domain-containing protein</fullName>
    </submittedName>
</protein>
<gene>
    <name evidence="2" type="ORF">SJI18_23690</name>
</gene>
<keyword evidence="3" id="KW-1185">Reference proteome</keyword>
<dbReference type="RefSeq" id="WP_216255691.1">
    <property type="nucleotide sequence ID" value="NZ_JAZHFS010000047.1"/>
</dbReference>
<organism evidence="2 3">
    <name type="scientific">Clostridium frigoriphilum</name>
    <dbReference type="NCBI Taxonomy" id="443253"/>
    <lineage>
        <taxon>Bacteria</taxon>
        <taxon>Bacillati</taxon>
        <taxon>Bacillota</taxon>
        <taxon>Clostridia</taxon>
        <taxon>Eubacteriales</taxon>
        <taxon>Clostridiaceae</taxon>
        <taxon>Clostridium</taxon>
    </lineage>
</organism>
<dbReference type="EMBL" id="JAZHFS010000047">
    <property type="protein sequence ID" value="MEF2115285.1"/>
    <property type="molecule type" value="Genomic_DNA"/>
</dbReference>
<accession>A0ABU7UV75</accession>
<comment type="caution">
    <text evidence="2">The sequence shown here is derived from an EMBL/GenBank/DDBJ whole genome shotgun (WGS) entry which is preliminary data.</text>
</comment>
<dbReference type="Pfam" id="PF08975">
    <property type="entry name" value="2H-phosphodiest"/>
    <property type="match status" value="1"/>
</dbReference>
<dbReference type="InterPro" id="IPR015069">
    <property type="entry name" value="2H-PEstase_DUF1868"/>
</dbReference>
<proteinExistence type="predicted"/>
<evidence type="ECO:0000313" key="2">
    <source>
        <dbReference type="EMBL" id="MEF2115285.1"/>
    </source>
</evidence>
<feature type="domain" description="DUF1868" evidence="1">
    <location>
        <begin position="12"/>
        <end position="122"/>
    </location>
</feature>
<dbReference type="Proteomes" id="UP001498469">
    <property type="component" value="Unassembled WGS sequence"/>
</dbReference>
<sequence>MMKNYTFHVGKKFNEDGSFRKFPGLTVISKVKINTFESNILNECQQYFMELPFANKFSFLPQNSLHMTVFELVNDQARIPEIWSKYLHLETPMNEVDNFITKVWNNIEKPEIIKMRITGCKVASVIVISLEPYTSEDYESLKDFRDITSEKTGVRKPNHDEYKYHISFAYKLEELDDEENLLINGIIRAINERLLKDISYIELKSPELCFYNDMSAFLPIIER</sequence>
<name>A0ABU7UV75_9CLOT</name>
<reference evidence="2 3" key="1">
    <citation type="submission" date="2023-11" db="EMBL/GenBank/DDBJ databases">
        <title>Draft genome sequence of a psychrophilic Clostridium strain from permafrost water brine.</title>
        <authorList>
            <person name="Shcherbakova V.A."/>
            <person name="Trubitsyn V.E."/>
            <person name="Zakharyuk A.G."/>
        </authorList>
    </citation>
    <scope>NUCLEOTIDE SEQUENCE [LARGE SCALE GENOMIC DNA]</scope>
    <source>
        <strain evidence="2 3">14F</strain>
    </source>
</reference>